<feature type="transmembrane region" description="Helical" evidence="1">
    <location>
        <begin position="33"/>
        <end position="52"/>
    </location>
</feature>
<keyword evidence="1" id="KW-0812">Transmembrane</keyword>
<proteinExistence type="predicted"/>
<dbReference type="Proteomes" id="UP001359559">
    <property type="component" value="Unassembled WGS sequence"/>
</dbReference>
<keyword evidence="3" id="KW-1185">Reference proteome</keyword>
<evidence type="ECO:0000313" key="2">
    <source>
        <dbReference type="EMBL" id="KAK7286633.1"/>
    </source>
</evidence>
<protein>
    <submittedName>
        <fullName evidence="2">Uncharacterized protein</fullName>
    </submittedName>
</protein>
<evidence type="ECO:0000256" key="1">
    <source>
        <dbReference type="SAM" id="Phobius"/>
    </source>
</evidence>
<keyword evidence="1" id="KW-0472">Membrane</keyword>
<organism evidence="2 3">
    <name type="scientific">Clitoria ternatea</name>
    <name type="common">Butterfly pea</name>
    <dbReference type="NCBI Taxonomy" id="43366"/>
    <lineage>
        <taxon>Eukaryota</taxon>
        <taxon>Viridiplantae</taxon>
        <taxon>Streptophyta</taxon>
        <taxon>Embryophyta</taxon>
        <taxon>Tracheophyta</taxon>
        <taxon>Spermatophyta</taxon>
        <taxon>Magnoliopsida</taxon>
        <taxon>eudicotyledons</taxon>
        <taxon>Gunneridae</taxon>
        <taxon>Pentapetalae</taxon>
        <taxon>rosids</taxon>
        <taxon>fabids</taxon>
        <taxon>Fabales</taxon>
        <taxon>Fabaceae</taxon>
        <taxon>Papilionoideae</taxon>
        <taxon>50 kb inversion clade</taxon>
        <taxon>NPAAA clade</taxon>
        <taxon>indigoferoid/millettioid clade</taxon>
        <taxon>Phaseoleae</taxon>
        <taxon>Clitoria</taxon>
    </lineage>
</organism>
<dbReference type="AlphaFoldDB" id="A0AAN9IVD5"/>
<reference evidence="2 3" key="1">
    <citation type="submission" date="2024-01" db="EMBL/GenBank/DDBJ databases">
        <title>The genomes of 5 underutilized Papilionoideae crops provide insights into root nodulation and disease resistance.</title>
        <authorList>
            <person name="Yuan L."/>
        </authorList>
    </citation>
    <scope>NUCLEOTIDE SEQUENCE [LARGE SCALE GENOMIC DNA]</scope>
    <source>
        <strain evidence="2">LY-2023</strain>
        <tissue evidence="2">Leaf</tissue>
    </source>
</reference>
<accession>A0AAN9IVD5</accession>
<keyword evidence="1" id="KW-1133">Transmembrane helix</keyword>
<name>A0AAN9IVD5_CLITE</name>
<comment type="caution">
    <text evidence="2">The sequence shown here is derived from an EMBL/GenBank/DDBJ whole genome shotgun (WGS) entry which is preliminary data.</text>
</comment>
<dbReference type="EMBL" id="JAYKXN010000005">
    <property type="protein sequence ID" value="KAK7286633.1"/>
    <property type="molecule type" value="Genomic_DNA"/>
</dbReference>
<sequence length="87" mass="10565">MTRKRILNKSLCNVFLFHFKPWKQRHTHHHTKIYLISILFASLTLFQSSSIYKDNTQTQIYFIQHNTHLFDFLFPTLPFAHHYNTSL</sequence>
<evidence type="ECO:0000313" key="3">
    <source>
        <dbReference type="Proteomes" id="UP001359559"/>
    </source>
</evidence>
<gene>
    <name evidence="2" type="ORF">RJT34_21772</name>
</gene>